<keyword evidence="7" id="KW-0472">Membrane</keyword>
<protein>
    <recommendedName>
        <fullName evidence="2">histidine kinase</fullName>
        <ecNumber evidence="2">2.7.13.3</ecNumber>
    </recommendedName>
</protein>
<feature type="compositionally biased region" description="Basic and acidic residues" evidence="6">
    <location>
        <begin position="770"/>
        <end position="785"/>
    </location>
</feature>
<keyword evidence="4" id="KW-0808">Transferase</keyword>
<dbReference type="PANTHER" id="PTHR45436:SF5">
    <property type="entry name" value="SENSOR HISTIDINE KINASE TRCS"/>
    <property type="match status" value="1"/>
</dbReference>
<dbReference type="Pfam" id="PF02518">
    <property type="entry name" value="HATPase_c"/>
    <property type="match status" value="1"/>
</dbReference>
<dbReference type="EMBL" id="BAABAT010000047">
    <property type="protein sequence ID" value="GAA4261712.1"/>
    <property type="molecule type" value="Genomic_DNA"/>
</dbReference>
<proteinExistence type="predicted"/>
<evidence type="ECO:0000313" key="10">
    <source>
        <dbReference type="Proteomes" id="UP001500620"/>
    </source>
</evidence>
<keyword evidence="3" id="KW-0597">Phosphoprotein</keyword>
<dbReference type="Pfam" id="PF08376">
    <property type="entry name" value="NIT"/>
    <property type="match status" value="1"/>
</dbReference>
<dbReference type="InterPro" id="IPR013587">
    <property type="entry name" value="Nitrate/nitrite_sensing"/>
</dbReference>
<evidence type="ECO:0000256" key="4">
    <source>
        <dbReference type="ARBA" id="ARBA00022679"/>
    </source>
</evidence>
<evidence type="ECO:0000256" key="7">
    <source>
        <dbReference type="SAM" id="Phobius"/>
    </source>
</evidence>
<dbReference type="Gene3D" id="3.30.565.10">
    <property type="entry name" value="Histidine kinase-like ATPase, C-terminal domain"/>
    <property type="match status" value="1"/>
</dbReference>
<dbReference type="EC" id="2.7.13.3" evidence="2"/>
<feature type="compositionally biased region" description="Low complexity" evidence="6">
    <location>
        <begin position="756"/>
        <end position="767"/>
    </location>
</feature>
<comment type="catalytic activity">
    <reaction evidence="1">
        <text>ATP + protein L-histidine = ADP + protein N-phospho-L-histidine.</text>
        <dbReference type="EC" id="2.7.13.3"/>
    </reaction>
</comment>
<comment type="caution">
    <text evidence="9">The sequence shown here is derived from an EMBL/GenBank/DDBJ whole genome shotgun (WGS) entry which is preliminary data.</text>
</comment>
<sequence length="819" mass="87988">MLTATMVRHRQAPAGSTRTTLREERTPTGTIRGRLARLLALPMVAVLLLLGVVVAGDYADYRAARQITDQVPLVLEVQTLAQQLQEERGLTTGLLGGNVSFKPEMAPVRKKVDDSRAALQRLAANADSDPSPGATAVLAELQKLDTLAGTRSQVDAGSALRAGTFDYFTAHITALNGIDFALDRSADRTLRRGVAALSALAEAKEYLTQERAFLNGVFSAGGFHKGEYNQFAAMYAAAHEAENQFAKVATAAQLARSAKVRSTGAYSEALEFENRALSSADDKPLLINPQSWWSALTTVLDDIRALEESIGTDIRDRAAAVRRGATERLVVLSALVLLCLAGAVALVVAAIRSITRPLAMLAQEAEAVATQRLPEAVFHAQQGTDDQQPDPPPPVVVPRRASVEVHSVAAALDRVQTTAWTLATEQALLRRNTTESLANLGRRNQSLVRRQLGFISRLESEESDPAGLANLFELDHLATRMRRNAESLLVLVGEDGPRPWSSAMPLSDVVRAAISEVEDYRRVTLRRIDEGYLAGGFVTGVAHMVAELVENGLTFSPPDVDVEIQGRNFGDRYLIAIVDQGVGMPPDELDKANGRLRGSDQFLLAPARFLGHYVVGQLARQLGVDVQLSNSPVTGVTARVMLPARLMTTPPPPIEGPREPQAPPRIVPSTVGAEPAHTAARPPAAVTAQLVLGGHPATTVEYVSVPGAAPPGTVVDGHGNAAANDLVQVPSQMPSWADESTGERTRNGLRKRPARRPAAGAAVTAQPETGPDRAERGEPVRRPSMVDDSPAQVRDRMLSLRDGFRRNERDREEPGEDAR</sequence>
<feature type="region of interest" description="Disordered" evidence="6">
    <location>
        <begin position="732"/>
        <end position="819"/>
    </location>
</feature>
<evidence type="ECO:0000256" key="3">
    <source>
        <dbReference type="ARBA" id="ARBA00022553"/>
    </source>
</evidence>
<evidence type="ECO:0000313" key="9">
    <source>
        <dbReference type="EMBL" id="GAA4261712.1"/>
    </source>
</evidence>
<dbReference type="InterPro" id="IPR036890">
    <property type="entry name" value="HATPase_C_sf"/>
</dbReference>
<feature type="transmembrane region" description="Helical" evidence="7">
    <location>
        <begin position="329"/>
        <end position="351"/>
    </location>
</feature>
<keyword evidence="7" id="KW-0812">Transmembrane</keyword>
<accession>A0ABP8DQA8</accession>
<dbReference type="InterPro" id="IPR050428">
    <property type="entry name" value="TCS_sensor_his_kinase"/>
</dbReference>
<reference evidence="10" key="1">
    <citation type="journal article" date="2019" name="Int. J. Syst. Evol. Microbiol.">
        <title>The Global Catalogue of Microorganisms (GCM) 10K type strain sequencing project: providing services to taxonomists for standard genome sequencing and annotation.</title>
        <authorList>
            <consortium name="The Broad Institute Genomics Platform"/>
            <consortium name="The Broad Institute Genome Sequencing Center for Infectious Disease"/>
            <person name="Wu L."/>
            <person name="Ma J."/>
        </authorList>
    </citation>
    <scope>NUCLEOTIDE SEQUENCE [LARGE SCALE GENOMIC DNA]</scope>
    <source>
        <strain evidence="10">JCM 17441</strain>
    </source>
</reference>
<evidence type="ECO:0000256" key="6">
    <source>
        <dbReference type="SAM" id="MobiDB-lite"/>
    </source>
</evidence>
<evidence type="ECO:0000256" key="5">
    <source>
        <dbReference type="ARBA" id="ARBA00022777"/>
    </source>
</evidence>
<feature type="domain" description="Histidine kinase/HSP90-like ATPase" evidence="8">
    <location>
        <begin position="536"/>
        <end position="646"/>
    </location>
</feature>
<keyword evidence="7" id="KW-1133">Transmembrane helix</keyword>
<gene>
    <name evidence="9" type="ORF">GCM10022255_095420</name>
</gene>
<feature type="transmembrane region" description="Helical" evidence="7">
    <location>
        <begin position="35"/>
        <end position="56"/>
    </location>
</feature>
<dbReference type="InterPro" id="IPR003594">
    <property type="entry name" value="HATPase_dom"/>
</dbReference>
<dbReference type="Proteomes" id="UP001500620">
    <property type="component" value="Unassembled WGS sequence"/>
</dbReference>
<evidence type="ECO:0000256" key="2">
    <source>
        <dbReference type="ARBA" id="ARBA00012438"/>
    </source>
</evidence>
<name>A0ABP8DQA8_9ACTN</name>
<evidence type="ECO:0000259" key="8">
    <source>
        <dbReference type="SMART" id="SM00387"/>
    </source>
</evidence>
<dbReference type="SMART" id="SM00387">
    <property type="entry name" value="HATPase_c"/>
    <property type="match status" value="1"/>
</dbReference>
<keyword evidence="10" id="KW-1185">Reference proteome</keyword>
<evidence type="ECO:0000256" key="1">
    <source>
        <dbReference type="ARBA" id="ARBA00000085"/>
    </source>
</evidence>
<dbReference type="PANTHER" id="PTHR45436">
    <property type="entry name" value="SENSOR HISTIDINE KINASE YKOH"/>
    <property type="match status" value="1"/>
</dbReference>
<feature type="region of interest" description="Disordered" evidence="6">
    <location>
        <begin position="1"/>
        <end position="25"/>
    </location>
</feature>
<feature type="compositionally biased region" description="Basic and acidic residues" evidence="6">
    <location>
        <begin position="793"/>
        <end position="819"/>
    </location>
</feature>
<keyword evidence="5" id="KW-0418">Kinase</keyword>
<organism evidence="9 10">
    <name type="scientific">Dactylosporangium darangshiense</name>
    <dbReference type="NCBI Taxonomy" id="579108"/>
    <lineage>
        <taxon>Bacteria</taxon>
        <taxon>Bacillati</taxon>
        <taxon>Actinomycetota</taxon>
        <taxon>Actinomycetes</taxon>
        <taxon>Micromonosporales</taxon>
        <taxon>Micromonosporaceae</taxon>
        <taxon>Dactylosporangium</taxon>
    </lineage>
</organism>
<dbReference type="SUPFAM" id="SSF55874">
    <property type="entry name" value="ATPase domain of HSP90 chaperone/DNA topoisomerase II/histidine kinase"/>
    <property type="match status" value="1"/>
</dbReference>